<accession>A0ABN5GYM6</accession>
<proteinExistence type="predicted"/>
<keyword evidence="2" id="KW-1185">Reference proteome</keyword>
<name>A0ABN5GYM6_9FIRM</name>
<gene>
    <name evidence="1" type="ORF">BXT84_04200</name>
</gene>
<evidence type="ECO:0008006" key="3">
    <source>
        <dbReference type="Google" id="ProtNLM"/>
    </source>
</evidence>
<evidence type="ECO:0000313" key="1">
    <source>
        <dbReference type="EMBL" id="AUW93254.1"/>
    </source>
</evidence>
<evidence type="ECO:0000313" key="2">
    <source>
        <dbReference type="Proteomes" id="UP000325292"/>
    </source>
</evidence>
<sequence length="118" mass="12561">MAELVREGPNLVVKLSAVEKAEAFHNDIRIPWSAVQSITVLDDAIHAVHGLKLPGSRLPGVFAIGTFKSADGTLFAAVHHHTPRGIKVTLLGEPYDTLIIGTPKPEEVIASLKQLGPG</sequence>
<dbReference type="Proteomes" id="UP000325292">
    <property type="component" value="Chromosome"/>
</dbReference>
<dbReference type="EMBL" id="CP019454">
    <property type="protein sequence ID" value="AUW93254.1"/>
    <property type="molecule type" value="Genomic_DNA"/>
</dbReference>
<protein>
    <recommendedName>
        <fullName evidence="3">Bacterial Pleckstrin homology domain-containing protein</fullName>
    </recommendedName>
</protein>
<reference evidence="1 2" key="1">
    <citation type="journal article" date="2019" name="Sci. Rep.">
        <title>Sulfobacillus thermotolerans: new insights into resistance and metabolic capacities of acidophilic chemolithotrophs.</title>
        <authorList>
            <person name="Panyushkina A.E."/>
            <person name="Babenko V.V."/>
            <person name="Nikitina A.S."/>
            <person name="Selezneva O.V."/>
            <person name="Tsaplina I.A."/>
            <person name="Letarova M.A."/>
            <person name="Kostryukova E.S."/>
            <person name="Letarov A.V."/>
        </authorList>
    </citation>
    <scope>NUCLEOTIDE SEQUENCE [LARGE SCALE GENOMIC DNA]</scope>
    <source>
        <strain evidence="1 2">Kr1</strain>
    </source>
</reference>
<organism evidence="1 2">
    <name type="scientific">Sulfobacillus thermotolerans</name>
    <dbReference type="NCBI Taxonomy" id="338644"/>
    <lineage>
        <taxon>Bacteria</taxon>
        <taxon>Bacillati</taxon>
        <taxon>Bacillota</taxon>
        <taxon>Clostridia</taxon>
        <taxon>Eubacteriales</taxon>
        <taxon>Clostridiales Family XVII. Incertae Sedis</taxon>
        <taxon>Sulfobacillus</taxon>
    </lineage>
</organism>